<dbReference type="CDD" id="cd06261">
    <property type="entry name" value="TM_PBP2"/>
    <property type="match status" value="1"/>
</dbReference>
<accession>A0A162L1R7</accession>
<dbReference type="InterPro" id="IPR000515">
    <property type="entry name" value="MetI-like"/>
</dbReference>
<feature type="transmembrane region" description="Helical" evidence="7">
    <location>
        <begin position="281"/>
        <end position="300"/>
    </location>
</feature>
<keyword evidence="4 7" id="KW-0812">Transmembrane</keyword>
<proteinExistence type="inferred from homology"/>
<evidence type="ECO:0000256" key="4">
    <source>
        <dbReference type="ARBA" id="ARBA00022692"/>
    </source>
</evidence>
<dbReference type="PANTHER" id="PTHR43163:SF6">
    <property type="entry name" value="DIPEPTIDE TRANSPORT SYSTEM PERMEASE PROTEIN DPPB-RELATED"/>
    <property type="match status" value="1"/>
</dbReference>
<feature type="transmembrane region" description="Helical" evidence="7">
    <location>
        <begin position="12"/>
        <end position="30"/>
    </location>
</feature>
<keyword evidence="2 7" id="KW-0813">Transport</keyword>
<dbReference type="OrthoDB" id="7834831at2"/>
<keyword evidence="5 7" id="KW-1133">Transmembrane helix</keyword>
<gene>
    <name evidence="10" type="ORF">AUP44_27485</name>
    <name evidence="9" type="ORF">DCK97_28890</name>
</gene>
<evidence type="ECO:0000259" key="8">
    <source>
        <dbReference type="PROSITE" id="PS50928"/>
    </source>
</evidence>
<keyword evidence="3" id="KW-1003">Cell membrane</keyword>
<comment type="similarity">
    <text evidence="7">Belongs to the binding-protein-dependent transport system permease family.</text>
</comment>
<dbReference type="RefSeq" id="WP_014752803.1">
    <property type="nucleotide sequence ID" value="NZ_CP121011.1"/>
</dbReference>
<evidence type="ECO:0000313" key="11">
    <source>
        <dbReference type="Proteomes" id="UP000075787"/>
    </source>
</evidence>
<evidence type="ECO:0000256" key="3">
    <source>
        <dbReference type="ARBA" id="ARBA00022475"/>
    </source>
</evidence>
<dbReference type="Pfam" id="PF19300">
    <property type="entry name" value="BPD_transp_1_N"/>
    <property type="match status" value="1"/>
</dbReference>
<comment type="subcellular location">
    <subcellularLocation>
        <location evidence="1 7">Cell membrane</location>
        <topology evidence="1 7">Multi-pass membrane protein</topology>
    </subcellularLocation>
</comment>
<feature type="domain" description="ABC transmembrane type-1" evidence="8">
    <location>
        <begin position="95"/>
        <end position="304"/>
    </location>
</feature>
<dbReference type="InterPro" id="IPR035906">
    <property type="entry name" value="MetI-like_sf"/>
</dbReference>
<evidence type="ECO:0000313" key="10">
    <source>
        <dbReference type="EMBL" id="KYO52780.1"/>
    </source>
</evidence>
<reference evidence="9 12" key="2">
    <citation type="journal article" date="2018" name="Nat. Biotechnol.">
        <title>A standardized bacterial taxonomy based on genome phylogeny substantially revises the tree of life.</title>
        <authorList>
            <person name="Parks D.H."/>
            <person name="Chuvochina M."/>
            <person name="Waite D.W."/>
            <person name="Rinke C."/>
            <person name="Skarshewski A."/>
            <person name="Chaumeil P.A."/>
            <person name="Hugenholtz P."/>
        </authorList>
    </citation>
    <scope>NUCLEOTIDE SEQUENCE [LARGE SCALE GENOMIC DNA]</scope>
    <source>
        <strain evidence="9">UBA8739</strain>
    </source>
</reference>
<evidence type="ECO:0000256" key="2">
    <source>
        <dbReference type="ARBA" id="ARBA00022448"/>
    </source>
</evidence>
<name>A0A162L1R7_9PROT</name>
<feature type="transmembrane region" description="Helical" evidence="7">
    <location>
        <begin position="235"/>
        <end position="261"/>
    </location>
</feature>
<feature type="transmembrane region" description="Helical" evidence="7">
    <location>
        <begin position="177"/>
        <end position="196"/>
    </location>
</feature>
<dbReference type="GO" id="GO:0005886">
    <property type="term" value="C:plasma membrane"/>
    <property type="evidence" value="ECO:0007669"/>
    <property type="project" value="UniProtKB-SubCell"/>
</dbReference>
<protein>
    <submittedName>
        <fullName evidence="9">ABC transporter permease</fullName>
    </submittedName>
    <submittedName>
        <fullName evidence="10">Peptide ABC transporter</fullName>
    </submittedName>
</protein>
<dbReference type="EMBL" id="DMAI01000480">
    <property type="protein sequence ID" value="HAE51435.1"/>
    <property type="molecule type" value="Genomic_DNA"/>
</dbReference>
<comment type="caution">
    <text evidence="10">The sequence shown here is derived from an EMBL/GenBank/DDBJ whole genome shotgun (WGS) entry which is preliminary data.</text>
</comment>
<feature type="transmembrane region" description="Helical" evidence="7">
    <location>
        <begin position="130"/>
        <end position="157"/>
    </location>
</feature>
<feature type="transmembrane region" description="Helical" evidence="7">
    <location>
        <begin position="95"/>
        <end position="118"/>
    </location>
</feature>
<sequence>MLRFILYRLASAIPTLVVVALAVFVLIRAIPGDPVTTMLGDQADPATVQALRQAYGLDGPWPWQFVLWVERLASGDLGQSITNGLPVAELVADRFSVTAGVVFPAVLIATLVAVPLGMIAAWRRGAGTDLAITACATLLMSIPTFWLGLLILMWLGLNLGWLPIVGYVGFAEDAGRALAYLVMPVLTLTIVEIGILTRMARANTVEVLRLEYVTHARAKGLPEHTVMARHVFPNAFAPTLTLVGLILGNLLGGIAVTETIFSLPGLGRLLVDAIYARDYPVVQGGLLFIAGLYVVINLIVDLLHPLFDPRVAA</sequence>
<evidence type="ECO:0000256" key="1">
    <source>
        <dbReference type="ARBA" id="ARBA00004651"/>
    </source>
</evidence>
<dbReference type="Proteomes" id="UP000075787">
    <property type="component" value="Unassembled WGS sequence"/>
</dbReference>
<dbReference type="GO" id="GO:0055085">
    <property type="term" value="P:transmembrane transport"/>
    <property type="evidence" value="ECO:0007669"/>
    <property type="project" value="InterPro"/>
</dbReference>
<evidence type="ECO:0000256" key="5">
    <source>
        <dbReference type="ARBA" id="ARBA00022989"/>
    </source>
</evidence>
<dbReference type="EMBL" id="LPZR01000142">
    <property type="protein sequence ID" value="KYO52780.1"/>
    <property type="molecule type" value="Genomic_DNA"/>
</dbReference>
<dbReference type="Gene3D" id="1.10.3720.10">
    <property type="entry name" value="MetI-like"/>
    <property type="match status" value="1"/>
</dbReference>
<dbReference type="SUPFAM" id="SSF161098">
    <property type="entry name" value="MetI-like"/>
    <property type="match status" value="1"/>
</dbReference>
<dbReference type="InterPro" id="IPR045621">
    <property type="entry name" value="BPD_transp_1_N"/>
</dbReference>
<evidence type="ECO:0000256" key="6">
    <source>
        <dbReference type="ARBA" id="ARBA00023136"/>
    </source>
</evidence>
<dbReference type="PROSITE" id="PS50928">
    <property type="entry name" value="ABC_TM1"/>
    <property type="match status" value="1"/>
</dbReference>
<organism evidence="10 11">
    <name type="scientific">Tistrella mobilis</name>
    <dbReference type="NCBI Taxonomy" id="171437"/>
    <lineage>
        <taxon>Bacteria</taxon>
        <taxon>Pseudomonadati</taxon>
        <taxon>Pseudomonadota</taxon>
        <taxon>Alphaproteobacteria</taxon>
        <taxon>Geminicoccales</taxon>
        <taxon>Geminicoccaceae</taxon>
        <taxon>Tistrella</taxon>
    </lineage>
</organism>
<evidence type="ECO:0000313" key="9">
    <source>
        <dbReference type="EMBL" id="HAE51435.1"/>
    </source>
</evidence>
<reference evidence="10 11" key="1">
    <citation type="submission" date="2015-12" db="EMBL/GenBank/DDBJ databases">
        <title>Genome sequence of Tistrella mobilis MCCC 1A02139.</title>
        <authorList>
            <person name="Lu L."/>
            <person name="Lai Q."/>
            <person name="Shao Z."/>
            <person name="Qian P."/>
        </authorList>
    </citation>
    <scope>NUCLEOTIDE SEQUENCE [LARGE SCALE GENOMIC DNA]</scope>
    <source>
        <strain evidence="10 11">MCCC 1A02139</strain>
    </source>
</reference>
<evidence type="ECO:0000256" key="7">
    <source>
        <dbReference type="RuleBase" id="RU363032"/>
    </source>
</evidence>
<dbReference type="GeneID" id="97239429"/>
<dbReference type="Proteomes" id="UP000257706">
    <property type="component" value="Unassembled WGS sequence"/>
</dbReference>
<dbReference type="AlphaFoldDB" id="A0A162L1R7"/>
<dbReference type="Pfam" id="PF00528">
    <property type="entry name" value="BPD_transp_1"/>
    <property type="match status" value="1"/>
</dbReference>
<dbReference type="PANTHER" id="PTHR43163">
    <property type="entry name" value="DIPEPTIDE TRANSPORT SYSTEM PERMEASE PROTEIN DPPB-RELATED"/>
    <property type="match status" value="1"/>
</dbReference>
<keyword evidence="6 7" id="KW-0472">Membrane</keyword>
<evidence type="ECO:0000313" key="12">
    <source>
        <dbReference type="Proteomes" id="UP000257706"/>
    </source>
</evidence>